<protein>
    <submittedName>
        <fullName evidence="2">Uncharacterized protein</fullName>
    </submittedName>
</protein>
<comment type="caution">
    <text evidence="2">The sequence shown here is derived from an EMBL/GenBank/DDBJ whole genome shotgun (WGS) entry which is preliminary data.</text>
</comment>
<accession>A0A397H787</accession>
<evidence type="ECO:0000313" key="3">
    <source>
        <dbReference type="Proteomes" id="UP000266861"/>
    </source>
</evidence>
<feature type="compositionally biased region" description="Polar residues" evidence="1">
    <location>
        <begin position="1"/>
        <end position="18"/>
    </location>
</feature>
<evidence type="ECO:0000313" key="2">
    <source>
        <dbReference type="EMBL" id="RHZ57534.1"/>
    </source>
</evidence>
<dbReference type="AlphaFoldDB" id="A0A397H787"/>
<dbReference type="Proteomes" id="UP000266861">
    <property type="component" value="Unassembled WGS sequence"/>
</dbReference>
<feature type="region of interest" description="Disordered" evidence="1">
    <location>
        <begin position="1"/>
        <end position="40"/>
    </location>
</feature>
<evidence type="ECO:0000256" key="1">
    <source>
        <dbReference type="SAM" id="MobiDB-lite"/>
    </source>
</evidence>
<dbReference type="EMBL" id="PQFF01000346">
    <property type="protein sequence ID" value="RHZ57534.1"/>
    <property type="molecule type" value="Genomic_DNA"/>
</dbReference>
<organism evidence="2 3">
    <name type="scientific">Diversispora epigaea</name>
    <dbReference type="NCBI Taxonomy" id="1348612"/>
    <lineage>
        <taxon>Eukaryota</taxon>
        <taxon>Fungi</taxon>
        <taxon>Fungi incertae sedis</taxon>
        <taxon>Mucoromycota</taxon>
        <taxon>Glomeromycotina</taxon>
        <taxon>Glomeromycetes</taxon>
        <taxon>Diversisporales</taxon>
        <taxon>Diversisporaceae</taxon>
        <taxon>Diversispora</taxon>
    </lineage>
</organism>
<gene>
    <name evidence="2" type="ORF">Glove_386g14</name>
</gene>
<reference evidence="2 3" key="1">
    <citation type="submission" date="2018-08" db="EMBL/GenBank/DDBJ databases">
        <title>Genome and evolution of the arbuscular mycorrhizal fungus Diversispora epigaea (formerly Glomus versiforme) and its bacterial endosymbionts.</title>
        <authorList>
            <person name="Sun X."/>
            <person name="Fei Z."/>
            <person name="Harrison M."/>
        </authorList>
    </citation>
    <scope>NUCLEOTIDE SEQUENCE [LARGE SCALE GENOMIC DNA]</scope>
    <source>
        <strain evidence="2 3">IT104</strain>
    </source>
</reference>
<name>A0A397H787_9GLOM</name>
<proteinExistence type="predicted"/>
<keyword evidence="3" id="KW-1185">Reference proteome</keyword>
<sequence length="77" mass="8735">MDINSDLKNNFDSNSSTENSRKHFSDELLEGNTENQTGSKVTVHLDMDKRRCSLIINKKPIHLGMVSSKLYPIATLR</sequence>